<evidence type="ECO:0000256" key="11">
    <source>
        <dbReference type="ARBA" id="ARBA00023136"/>
    </source>
</evidence>
<dbReference type="GO" id="GO:0030295">
    <property type="term" value="F:protein kinase activator activity"/>
    <property type="evidence" value="ECO:0007669"/>
    <property type="project" value="TreeGrafter"/>
</dbReference>
<dbReference type="InterPro" id="IPR000014">
    <property type="entry name" value="PAS"/>
</dbReference>
<dbReference type="GO" id="GO:0004673">
    <property type="term" value="F:protein histidine kinase activity"/>
    <property type="evidence" value="ECO:0007669"/>
    <property type="project" value="UniProtKB-EC"/>
</dbReference>
<evidence type="ECO:0000256" key="6">
    <source>
        <dbReference type="ARBA" id="ARBA00022741"/>
    </source>
</evidence>
<dbReference type="SUPFAM" id="SSF55785">
    <property type="entry name" value="PYP-like sensor domain (PAS domain)"/>
    <property type="match status" value="1"/>
</dbReference>
<dbReference type="InterPro" id="IPR031621">
    <property type="entry name" value="HisKA_7TM"/>
</dbReference>
<feature type="domain" description="Histidine kinase" evidence="14">
    <location>
        <begin position="322"/>
        <end position="538"/>
    </location>
</feature>
<evidence type="ECO:0000259" key="15">
    <source>
        <dbReference type="PROSITE" id="PS50112"/>
    </source>
</evidence>
<evidence type="ECO:0000256" key="4">
    <source>
        <dbReference type="ARBA" id="ARBA00022679"/>
    </source>
</evidence>
<evidence type="ECO:0000256" key="1">
    <source>
        <dbReference type="ARBA" id="ARBA00000085"/>
    </source>
</evidence>
<feature type="transmembrane region" description="Helical" evidence="13">
    <location>
        <begin position="145"/>
        <end position="165"/>
    </location>
</feature>
<feature type="region of interest" description="Disordered" evidence="12">
    <location>
        <begin position="540"/>
        <end position="579"/>
    </location>
</feature>
<feature type="transmembrane region" description="Helical" evidence="13">
    <location>
        <begin position="61"/>
        <end position="82"/>
    </location>
</feature>
<feature type="domain" description="PAS" evidence="15">
    <location>
        <begin position="206"/>
        <end position="241"/>
    </location>
</feature>
<keyword evidence="9 13" id="KW-1133">Transmembrane helix</keyword>
<dbReference type="InterPro" id="IPR050351">
    <property type="entry name" value="BphY/WalK/GraS-like"/>
</dbReference>
<evidence type="ECO:0000256" key="9">
    <source>
        <dbReference type="ARBA" id="ARBA00022989"/>
    </source>
</evidence>
<dbReference type="PROSITE" id="PS50112">
    <property type="entry name" value="PAS"/>
    <property type="match status" value="1"/>
</dbReference>
<dbReference type="Gene3D" id="3.30.450.20">
    <property type="entry name" value="PAS domain"/>
    <property type="match status" value="1"/>
</dbReference>
<evidence type="ECO:0000256" key="8">
    <source>
        <dbReference type="ARBA" id="ARBA00022840"/>
    </source>
</evidence>
<keyword evidence="17" id="KW-1185">Reference proteome</keyword>
<organism evidence="16 17">
    <name type="scientific">Natronococcus amylolyticus DSM 10524</name>
    <dbReference type="NCBI Taxonomy" id="1227497"/>
    <lineage>
        <taxon>Archaea</taxon>
        <taxon>Methanobacteriati</taxon>
        <taxon>Methanobacteriota</taxon>
        <taxon>Stenosarchaea group</taxon>
        <taxon>Halobacteria</taxon>
        <taxon>Halobacteriales</taxon>
        <taxon>Natrialbaceae</taxon>
        <taxon>Natronococcus</taxon>
    </lineage>
</organism>
<keyword evidence="10" id="KW-0902">Two-component regulatory system</keyword>
<evidence type="ECO:0000313" key="16">
    <source>
        <dbReference type="EMBL" id="ELY56169.1"/>
    </source>
</evidence>
<dbReference type="CDD" id="cd00130">
    <property type="entry name" value="PAS"/>
    <property type="match status" value="1"/>
</dbReference>
<evidence type="ECO:0000256" key="3">
    <source>
        <dbReference type="ARBA" id="ARBA00012438"/>
    </source>
</evidence>
<dbReference type="Gene3D" id="3.30.565.10">
    <property type="entry name" value="Histidine kinase-like ATPase, C-terminal domain"/>
    <property type="match status" value="1"/>
</dbReference>
<evidence type="ECO:0000256" key="5">
    <source>
        <dbReference type="ARBA" id="ARBA00022692"/>
    </source>
</evidence>
<comment type="caution">
    <text evidence="16">The sequence shown here is derived from an EMBL/GenBank/DDBJ whole genome shotgun (WGS) entry which is preliminary data.</text>
</comment>
<dbReference type="eggNOG" id="arCOG02327">
    <property type="taxonomic scope" value="Archaea"/>
</dbReference>
<comment type="catalytic activity">
    <reaction evidence="1">
        <text>ATP + protein L-histidine = ADP + protein N-phospho-L-histidine.</text>
        <dbReference type="EC" id="2.7.13.3"/>
    </reaction>
</comment>
<dbReference type="GO" id="GO:0000156">
    <property type="term" value="F:phosphorelay response regulator activity"/>
    <property type="evidence" value="ECO:0007669"/>
    <property type="project" value="TreeGrafter"/>
</dbReference>
<name>L9X324_9EURY</name>
<keyword evidence="6" id="KW-0547">Nucleotide-binding</keyword>
<dbReference type="InterPro" id="IPR004358">
    <property type="entry name" value="Sig_transdc_His_kin-like_C"/>
</dbReference>
<dbReference type="PROSITE" id="PS50109">
    <property type="entry name" value="HIS_KIN"/>
    <property type="match status" value="1"/>
</dbReference>
<dbReference type="EC" id="2.7.13.3" evidence="3"/>
<dbReference type="EMBL" id="AOIB01000028">
    <property type="protein sequence ID" value="ELY56169.1"/>
    <property type="molecule type" value="Genomic_DNA"/>
</dbReference>
<dbReference type="InterPro" id="IPR036890">
    <property type="entry name" value="HATPase_C_sf"/>
</dbReference>
<evidence type="ECO:0000259" key="14">
    <source>
        <dbReference type="PROSITE" id="PS50109"/>
    </source>
</evidence>
<evidence type="ECO:0000256" key="10">
    <source>
        <dbReference type="ARBA" id="ARBA00023012"/>
    </source>
</evidence>
<protein>
    <recommendedName>
        <fullName evidence="3">histidine kinase</fullName>
        <ecNumber evidence="3">2.7.13.3</ecNumber>
    </recommendedName>
</protein>
<dbReference type="AlphaFoldDB" id="L9X324"/>
<dbReference type="PANTHER" id="PTHR42878">
    <property type="entry name" value="TWO-COMPONENT HISTIDINE KINASE"/>
    <property type="match status" value="1"/>
</dbReference>
<dbReference type="NCBIfam" id="TIGR00229">
    <property type="entry name" value="sensory_box"/>
    <property type="match status" value="1"/>
</dbReference>
<dbReference type="STRING" id="1227497.C491_14517"/>
<dbReference type="SMART" id="SM00387">
    <property type="entry name" value="HATPase_c"/>
    <property type="match status" value="1"/>
</dbReference>
<dbReference type="PATRIC" id="fig|1227497.3.peg.2966"/>
<keyword evidence="7" id="KW-0418">Kinase</keyword>
<gene>
    <name evidence="16" type="ORF">C491_14517</name>
</gene>
<comment type="subcellular location">
    <subcellularLocation>
        <location evidence="2">Membrane</location>
        <topology evidence="2">Multi-pass membrane protein</topology>
    </subcellularLocation>
</comment>
<keyword evidence="5 13" id="KW-0812">Transmembrane</keyword>
<keyword evidence="11 13" id="KW-0472">Membrane</keyword>
<dbReference type="GO" id="GO:0005524">
    <property type="term" value="F:ATP binding"/>
    <property type="evidence" value="ECO:0007669"/>
    <property type="project" value="UniProtKB-KW"/>
</dbReference>
<dbReference type="Proteomes" id="UP000011688">
    <property type="component" value="Unassembled WGS sequence"/>
</dbReference>
<dbReference type="PRINTS" id="PR00344">
    <property type="entry name" value="BCTRLSENSOR"/>
</dbReference>
<dbReference type="InterPro" id="IPR035965">
    <property type="entry name" value="PAS-like_dom_sf"/>
</dbReference>
<keyword evidence="8" id="KW-0067">ATP-binding</keyword>
<accession>L9X324</accession>
<evidence type="ECO:0000256" key="12">
    <source>
        <dbReference type="SAM" id="MobiDB-lite"/>
    </source>
</evidence>
<dbReference type="SUPFAM" id="SSF55874">
    <property type="entry name" value="ATPase domain of HSP90 chaperone/DNA topoisomerase II/histidine kinase"/>
    <property type="match status" value="1"/>
</dbReference>
<dbReference type="InterPro" id="IPR003594">
    <property type="entry name" value="HATPase_dom"/>
</dbReference>
<proteinExistence type="predicted"/>
<dbReference type="Pfam" id="PF02518">
    <property type="entry name" value="HATPase_c"/>
    <property type="match status" value="1"/>
</dbReference>
<keyword evidence="4" id="KW-0808">Transferase</keyword>
<dbReference type="Pfam" id="PF16927">
    <property type="entry name" value="HisKA_7TM"/>
    <property type="match status" value="1"/>
</dbReference>
<evidence type="ECO:0000256" key="13">
    <source>
        <dbReference type="SAM" id="Phobius"/>
    </source>
</evidence>
<reference evidence="16 17" key="1">
    <citation type="journal article" date="2014" name="PLoS Genet.">
        <title>Phylogenetically driven sequencing of extremely halophilic archaea reveals strategies for static and dynamic osmo-response.</title>
        <authorList>
            <person name="Becker E.A."/>
            <person name="Seitzer P.M."/>
            <person name="Tritt A."/>
            <person name="Larsen D."/>
            <person name="Krusor M."/>
            <person name="Yao A.I."/>
            <person name="Wu D."/>
            <person name="Madern D."/>
            <person name="Eisen J.A."/>
            <person name="Darling A.E."/>
            <person name="Facciotti M.T."/>
        </authorList>
    </citation>
    <scope>NUCLEOTIDE SEQUENCE [LARGE SCALE GENOMIC DNA]</scope>
    <source>
        <strain evidence="16 17">DSM 10524</strain>
    </source>
</reference>
<dbReference type="PANTHER" id="PTHR42878:SF7">
    <property type="entry name" value="SENSOR HISTIDINE KINASE GLRK"/>
    <property type="match status" value="1"/>
</dbReference>
<dbReference type="GO" id="GO:0016020">
    <property type="term" value="C:membrane"/>
    <property type="evidence" value="ECO:0007669"/>
    <property type="project" value="UniProtKB-SubCell"/>
</dbReference>
<dbReference type="InterPro" id="IPR005467">
    <property type="entry name" value="His_kinase_dom"/>
</dbReference>
<evidence type="ECO:0000256" key="2">
    <source>
        <dbReference type="ARBA" id="ARBA00004141"/>
    </source>
</evidence>
<sequence length="579" mass="62803">MLAFAAMTGAIAIWTGFSALKLLSTDPTVQFRSYQLLHVGSAAVGPLLLLFALAYTDRSRWLTRSLSVGVFVVPVAFVALLFTNPYDVAIIDTRIVDADGLVVWRADRGPAHVALSFVYAALMAALTLAVVLYESVRTDRTYYPQAALLTVAVVAPIGASFLTIAGVPPFGREGVNLVPAAAGLSVAALGIATFRYRLLDLPPIAYTTAMRNSPDGVLVLDSNGRVVHSNESVGQLLGVSPPFTGKPVDAVLPELCDETDDVRTVETETPEGDRFLELRSQPLRSQETTVGRVIVLRDVTAQKRYERSLELRNEQGELLNQLVRHDIRNEMGLVLGLLRRVEPELERLREDSPEVHDRLAAHTDRIRWNCEHVVDLTETVGELLQTIDQREREPRPVDLEPVLEEELEIVAAAFDDARIEVESELPDATVYADEMLSSVFYNLLTNAIVHSDNPRPEVTVTVAESADRIAVAIADDGPGLPEGPTDLLTGETPLSEYEGPGYGLYIVRSLIEGYGAELSVAENQPTGSIVTVRLARADGDRKPAAAQTVGVSDSAPSDGTGAVIESERSSDEMTGWSND</sequence>
<evidence type="ECO:0000313" key="17">
    <source>
        <dbReference type="Proteomes" id="UP000011688"/>
    </source>
</evidence>
<dbReference type="Pfam" id="PF13188">
    <property type="entry name" value="PAS_8"/>
    <property type="match status" value="1"/>
</dbReference>
<feature type="transmembrane region" description="Helical" evidence="13">
    <location>
        <begin position="34"/>
        <end position="54"/>
    </location>
</feature>
<dbReference type="GO" id="GO:0007234">
    <property type="term" value="P:osmosensory signaling via phosphorelay pathway"/>
    <property type="evidence" value="ECO:0007669"/>
    <property type="project" value="TreeGrafter"/>
</dbReference>
<feature type="transmembrane region" description="Helical" evidence="13">
    <location>
        <begin position="111"/>
        <end position="133"/>
    </location>
</feature>
<evidence type="ECO:0000256" key="7">
    <source>
        <dbReference type="ARBA" id="ARBA00022777"/>
    </source>
</evidence>